<protein>
    <submittedName>
        <fullName evidence="1">Uncharacterized protein</fullName>
    </submittedName>
</protein>
<dbReference type="EMBL" id="CM045761">
    <property type="protein sequence ID" value="KAI8014440.1"/>
    <property type="molecule type" value="Genomic_DNA"/>
</dbReference>
<evidence type="ECO:0000313" key="1">
    <source>
        <dbReference type="EMBL" id="KAI8014440.1"/>
    </source>
</evidence>
<comment type="caution">
    <text evidence="1">The sequence shown here is derived from an EMBL/GenBank/DDBJ whole genome shotgun (WGS) entry which is preliminary data.</text>
</comment>
<reference evidence="1 2" key="1">
    <citation type="journal article" date="2022" name="Plant J.">
        <title>Chromosome-level genome of Camellia lanceoleosa provides a valuable resource for understanding genome evolution and self-incompatibility.</title>
        <authorList>
            <person name="Gong W."/>
            <person name="Xiao S."/>
            <person name="Wang L."/>
            <person name="Liao Z."/>
            <person name="Chang Y."/>
            <person name="Mo W."/>
            <person name="Hu G."/>
            <person name="Li W."/>
            <person name="Zhao G."/>
            <person name="Zhu H."/>
            <person name="Hu X."/>
            <person name="Ji K."/>
            <person name="Xiang X."/>
            <person name="Song Q."/>
            <person name="Yuan D."/>
            <person name="Jin S."/>
            <person name="Zhang L."/>
        </authorList>
    </citation>
    <scope>NUCLEOTIDE SEQUENCE [LARGE SCALE GENOMIC DNA]</scope>
    <source>
        <strain evidence="1">SQ_2022a</strain>
    </source>
</reference>
<name>A0ACC0HM78_9ERIC</name>
<gene>
    <name evidence="1" type="ORF">LOK49_LG05G02642</name>
</gene>
<evidence type="ECO:0000313" key="2">
    <source>
        <dbReference type="Proteomes" id="UP001060215"/>
    </source>
</evidence>
<accession>A0ACC0HM78</accession>
<proteinExistence type="predicted"/>
<sequence>MVFWGLYAGYSATLFRNLPAGVLSFSSFDYLQNAVLSRTMKAHLEPFQSACCGTLAGAICASLSTPLDVVKTRLIKGIHN</sequence>
<organism evidence="1 2">
    <name type="scientific">Camellia lanceoleosa</name>
    <dbReference type="NCBI Taxonomy" id="1840588"/>
    <lineage>
        <taxon>Eukaryota</taxon>
        <taxon>Viridiplantae</taxon>
        <taxon>Streptophyta</taxon>
        <taxon>Embryophyta</taxon>
        <taxon>Tracheophyta</taxon>
        <taxon>Spermatophyta</taxon>
        <taxon>Magnoliopsida</taxon>
        <taxon>eudicotyledons</taxon>
        <taxon>Gunneridae</taxon>
        <taxon>Pentapetalae</taxon>
        <taxon>asterids</taxon>
        <taxon>Ericales</taxon>
        <taxon>Theaceae</taxon>
        <taxon>Camellia</taxon>
    </lineage>
</organism>
<keyword evidence="2" id="KW-1185">Reference proteome</keyword>
<dbReference type="Proteomes" id="UP001060215">
    <property type="component" value="Chromosome 4"/>
</dbReference>